<dbReference type="EMBL" id="HBGQ01008723">
    <property type="protein sequence ID" value="CAD9369893.1"/>
    <property type="molecule type" value="Transcribed_RNA"/>
</dbReference>
<name>A0A7S2AJK9_9DINO</name>
<organism evidence="2">
    <name type="scientific">Alexandrium andersonii</name>
    <dbReference type="NCBI Taxonomy" id="327968"/>
    <lineage>
        <taxon>Eukaryota</taxon>
        <taxon>Sar</taxon>
        <taxon>Alveolata</taxon>
        <taxon>Dinophyceae</taxon>
        <taxon>Gonyaulacales</taxon>
        <taxon>Pyrocystaceae</taxon>
        <taxon>Alexandrium</taxon>
    </lineage>
</organism>
<protein>
    <submittedName>
        <fullName evidence="2">Uncharacterized protein</fullName>
    </submittedName>
</protein>
<sequence>MMASVRGKASDAESAYERTQKAYKDAQNRCKQLKAQGEDVPEDGERDISAPGAWKPPGVLAARALKVARDAMAKAKAVWEKAVVAAEAKEQKHSAVKEKLMAAQAKKAAAEEAEASATRGAQPRGQGGAAPVKKRPAAK</sequence>
<gene>
    <name evidence="2" type="ORF">AAND1436_LOCUS4300</name>
</gene>
<evidence type="ECO:0000256" key="1">
    <source>
        <dbReference type="SAM" id="MobiDB-lite"/>
    </source>
</evidence>
<evidence type="ECO:0000313" key="2">
    <source>
        <dbReference type="EMBL" id="CAD9369893.1"/>
    </source>
</evidence>
<accession>A0A7S2AJK9</accession>
<reference evidence="2" key="1">
    <citation type="submission" date="2021-01" db="EMBL/GenBank/DDBJ databases">
        <authorList>
            <person name="Corre E."/>
            <person name="Pelletier E."/>
            <person name="Niang G."/>
            <person name="Scheremetjew M."/>
            <person name="Finn R."/>
            <person name="Kale V."/>
            <person name="Holt S."/>
            <person name="Cochrane G."/>
            <person name="Meng A."/>
            <person name="Brown T."/>
            <person name="Cohen L."/>
        </authorList>
    </citation>
    <scope>NUCLEOTIDE SEQUENCE</scope>
    <source>
        <strain evidence="2">CCMP2222</strain>
    </source>
</reference>
<dbReference type="AlphaFoldDB" id="A0A7S2AJK9"/>
<feature type="region of interest" description="Disordered" evidence="1">
    <location>
        <begin position="1"/>
        <end position="56"/>
    </location>
</feature>
<feature type="compositionally biased region" description="Low complexity" evidence="1">
    <location>
        <begin position="115"/>
        <end position="124"/>
    </location>
</feature>
<feature type="compositionally biased region" description="Basic and acidic residues" evidence="1">
    <location>
        <begin position="8"/>
        <end position="28"/>
    </location>
</feature>
<proteinExistence type="predicted"/>
<feature type="region of interest" description="Disordered" evidence="1">
    <location>
        <begin position="107"/>
        <end position="139"/>
    </location>
</feature>